<dbReference type="GeneID" id="101863174"/>
<evidence type="ECO:0000256" key="1">
    <source>
        <dbReference type="SAM" id="SignalP"/>
    </source>
</evidence>
<accession>A0ABM0JJV4</accession>
<evidence type="ECO:0000313" key="3">
    <source>
        <dbReference type="RefSeq" id="XP_005095360.1"/>
    </source>
</evidence>
<feature type="chain" id="PRO_5045940101" evidence="1">
    <location>
        <begin position="19"/>
        <end position="148"/>
    </location>
</feature>
<dbReference type="RefSeq" id="XP_005095360.1">
    <property type="nucleotide sequence ID" value="XM_005095303.3"/>
</dbReference>
<keyword evidence="1" id="KW-0732">Signal</keyword>
<dbReference type="Proteomes" id="UP000694888">
    <property type="component" value="Unplaced"/>
</dbReference>
<name>A0ABM0JJV4_APLCA</name>
<protein>
    <submittedName>
        <fullName evidence="3">Uncharacterized protein LOC101863174</fullName>
    </submittedName>
</protein>
<evidence type="ECO:0000313" key="2">
    <source>
        <dbReference type="Proteomes" id="UP000694888"/>
    </source>
</evidence>
<proteinExistence type="predicted"/>
<organism evidence="2 3">
    <name type="scientific">Aplysia californica</name>
    <name type="common">California sea hare</name>
    <dbReference type="NCBI Taxonomy" id="6500"/>
    <lineage>
        <taxon>Eukaryota</taxon>
        <taxon>Metazoa</taxon>
        <taxon>Spiralia</taxon>
        <taxon>Lophotrochozoa</taxon>
        <taxon>Mollusca</taxon>
        <taxon>Gastropoda</taxon>
        <taxon>Heterobranchia</taxon>
        <taxon>Euthyneura</taxon>
        <taxon>Tectipleura</taxon>
        <taxon>Aplysiida</taxon>
        <taxon>Aplysioidea</taxon>
        <taxon>Aplysiidae</taxon>
        <taxon>Aplysia</taxon>
    </lineage>
</organism>
<feature type="signal peptide" evidence="1">
    <location>
        <begin position="1"/>
        <end position="18"/>
    </location>
</feature>
<reference evidence="3" key="1">
    <citation type="submission" date="2025-08" db="UniProtKB">
        <authorList>
            <consortium name="RefSeq"/>
        </authorList>
    </citation>
    <scope>IDENTIFICATION</scope>
</reference>
<sequence length="148" mass="16305">MYKFVALAFALCVVVVYSQTSCSTSHDCHPTPCHDAHVASCNSHTKVCECNDGNNHQENHNNHDAAVGKRATSCKADHDCHPTVCGNNHHGVCKNGHCDCHIPHGHHQPHFHVRAHNTHCISDAHCVNLCGKDHAKCHPDNMCHCHLH</sequence>
<gene>
    <name evidence="3" type="primary">LOC101863174</name>
</gene>
<keyword evidence="2" id="KW-1185">Reference proteome</keyword>